<sequence length="546" mass="64708">MGAALHEDLNQVTQKPYLNIPDFDQWFHKNYEKEDESNMYRLEFQTEYAQHRRDLHLQRNKSHIEELFGGMLRSTVRCPCCHFVSITFDPFMHLLLPVRSFKHLRKSLYRPLVQRSPVNLTKSNSLLRLSIKYVPYSYGVLPFDMHIVIDPSPMSWNQMRKQIVFKIRNQLLQRKKILTQSQQEFDSNASDYTNTTERLLLCVLGANEQYMSVSQFEKHKNKNFELSNKSELVVNMRNYSEGGLYQLFAVEVPNNCVETGTGELERIRSFQISFYYKIPNSFNSKCERMSVPRLMYLQPSQINNLLKKDSLLKEKLEKMIKNRTNLVISAENLEYKLWIQPSSSNFDGSDYEEWEEFSTQFESWQREYSEQRWETPFDEFIKHFQFITVVMPYKGYSFFCEKAKIFEQINEVCPFHAHFDQMNANEEDFYSNGTKDEKTSNGINKIQNHTQSNENERPKNAVYSLPLQDSFIPKVSNKIFLSLCSCCKTLDTFMSQDSTVNKLEECFGLFVEKEFLDENNPWFCPKCKKHQTEASKNWIYGHYQIS</sequence>
<proteinExistence type="predicted"/>
<dbReference type="InterPro" id="IPR038765">
    <property type="entry name" value="Papain-like_cys_pep_sf"/>
</dbReference>
<organism evidence="1 2">
    <name type="scientific">Reticulomyxa filosa</name>
    <dbReference type="NCBI Taxonomy" id="46433"/>
    <lineage>
        <taxon>Eukaryota</taxon>
        <taxon>Sar</taxon>
        <taxon>Rhizaria</taxon>
        <taxon>Retaria</taxon>
        <taxon>Foraminifera</taxon>
        <taxon>Monothalamids</taxon>
        <taxon>Reticulomyxidae</taxon>
        <taxon>Reticulomyxa</taxon>
    </lineage>
</organism>
<accession>X6MPR4</accession>
<comment type="caution">
    <text evidence="1">The sequence shown here is derived from an EMBL/GenBank/DDBJ whole genome shotgun (WGS) entry which is preliminary data.</text>
</comment>
<dbReference type="SUPFAM" id="SSF54001">
    <property type="entry name" value="Cysteine proteinases"/>
    <property type="match status" value="3"/>
</dbReference>
<dbReference type="PANTHER" id="PTHR21646">
    <property type="entry name" value="UBIQUITIN CARBOXYL-TERMINAL HYDROLASE"/>
    <property type="match status" value="1"/>
</dbReference>
<name>X6MPR4_RETFI</name>
<keyword evidence="2" id="KW-1185">Reference proteome</keyword>
<dbReference type="EMBL" id="ASPP01019172">
    <property type="protein sequence ID" value="ETO15392.1"/>
    <property type="molecule type" value="Genomic_DNA"/>
</dbReference>
<gene>
    <name evidence="1" type="ORF">RFI_21975</name>
</gene>
<protein>
    <recommendedName>
        <fullName evidence="3">USP domain-containing protein</fullName>
    </recommendedName>
</protein>
<dbReference type="OrthoDB" id="2020758at2759"/>
<reference evidence="1 2" key="1">
    <citation type="journal article" date="2013" name="Curr. Biol.">
        <title>The Genome of the Foraminiferan Reticulomyxa filosa.</title>
        <authorList>
            <person name="Glockner G."/>
            <person name="Hulsmann N."/>
            <person name="Schleicher M."/>
            <person name="Noegel A.A."/>
            <person name="Eichinger L."/>
            <person name="Gallinger C."/>
            <person name="Pawlowski J."/>
            <person name="Sierra R."/>
            <person name="Euteneuer U."/>
            <person name="Pillet L."/>
            <person name="Moustafa A."/>
            <person name="Platzer M."/>
            <person name="Groth M."/>
            <person name="Szafranski K."/>
            <person name="Schliwa M."/>
        </authorList>
    </citation>
    <scope>NUCLEOTIDE SEQUENCE [LARGE SCALE GENOMIC DNA]</scope>
</reference>
<dbReference type="AlphaFoldDB" id="X6MPR4"/>
<dbReference type="Gene3D" id="3.90.70.10">
    <property type="entry name" value="Cysteine proteinases"/>
    <property type="match status" value="2"/>
</dbReference>
<evidence type="ECO:0000313" key="2">
    <source>
        <dbReference type="Proteomes" id="UP000023152"/>
    </source>
</evidence>
<dbReference type="InterPro" id="IPR050185">
    <property type="entry name" value="Ub_carboxyl-term_hydrolase"/>
</dbReference>
<evidence type="ECO:0000313" key="1">
    <source>
        <dbReference type="EMBL" id="ETO15392.1"/>
    </source>
</evidence>
<dbReference type="Proteomes" id="UP000023152">
    <property type="component" value="Unassembled WGS sequence"/>
</dbReference>
<evidence type="ECO:0008006" key="3">
    <source>
        <dbReference type="Google" id="ProtNLM"/>
    </source>
</evidence>